<organism evidence="1 2">
    <name type="scientific">Leyella stercorea</name>
    <dbReference type="NCBI Taxonomy" id="363265"/>
    <lineage>
        <taxon>Bacteria</taxon>
        <taxon>Pseudomonadati</taxon>
        <taxon>Bacteroidota</taxon>
        <taxon>Bacteroidia</taxon>
        <taxon>Bacteroidales</taxon>
        <taxon>Prevotellaceae</taxon>
        <taxon>Leyella</taxon>
    </lineage>
</organism>
<keyword evidence="2" id="KW-1185">Reference proteome</keyword>
<protein>
    <submittedName>
        <fullName evidence="1">Uncharacterized protein</fullName>
    </submittedName>
</protein>
<evidence type="ECO:0000313" key="1">
    <source>
        <dbReference type="EMBL" id="RHK50451.1"/>
    </source>
</evidence>
<sequence>MFENLLQIVTGERSTVTSSEQVKTTAEEHKVVKSKFMHDIQALKDVGYSLVAGEAIVLDLKSALELMPRDRKRVDAYKSLANYLNKEFDCTLYVTSQKTKIKEDK</sequence>
<accession>A0A3R6MLI5</accession>
<gene>
    <name evidence="1" type="ORF">DW060_07355</name>
</gene>
<dbReference type="Proteomes" id="UP000286598">
    <property type="component" value="Unassembled WGS sequence"/>
</dbReference>
<proteinExistence type="predicted"/>
<name>A0A3R6MLI5_9BACT</name>
<evidence type="ECO:0000313" key="2">
    <source>
        <dbReference type="Proteomes" id="UP000286598"/>
    </source>
</evidence>
<reference evidence="1 2" key="1">
    <citation type="submission" date="2018-08" db="EMBL/GenBank/DDBJ databases">
        <title>A genome reference for cultivated species of the human gut microbiota.</title>
        <authorList>
            <person name="Zou Y."/>
            <person name="Xue W."/>
            <person name="Luo G."/>
        </authorList>
    </citation>
    <scope>NUCLEOTIDE SEQUENCE [LARGE SCALE GENOMIC DNA]</scope>
    <source>
        <strain evidence="1 2">AF42-9</strain>
    </source>
</reference>
<comment type="caution">
    <text evidence="1">The sequence shown here is derived from an EMBL/GenBank/DDBJ whole genome shotgun (WGS) entry which is preliminary data.</text>
</comment>
<dbReference type="AlphaFoldDB" id="A0A3R6MLI5"/>
<dbReference type="EMBL" id="QRNO01000031">
    <property type="protein sequence ID" value="RHK50451.1"/>
    <property type="molecule type" value="Genomic_DNA"/>
</dbReference>
<dbReference type="OrthoDB" id="1049275at2"/>